<sequence length="193" mass="20617">MRTVFATLLALIIAIGGGAASVWFLLEEAPAADGLNIGPWVAYPSLGTRDADPYSRARFVRRGGVPMGQAEGIVFTARSDSGQQRLVSGCTYRLEGPMPVARFWTLHAADNSGQPLPELDGRPSGLQVSQIQRQADNSFTIIASSRAQPGNWLAITRPGPYQLLLTLLDTPISTGAAVEEIRLPSITRVGCDV</sequence>
<dbReference type="PIRSF" id="PIRSF009471">
    <property type="entry name" value="UCP009471"/>
    <property type="match status" value="1"/>
</dbReference>
<feature type="domain" description="DUF1214" evidence="1">
    <location>
        <begin position="71"/>
        <end position="170"/>
    </location>
</feature>
<organism evidence="2 3">
    <name type="scientific">Nitratireductor basaltis</name>
    <dbReference type="NCBI Taxonomy" id="472175"/>
    <lineage>
        <taxon>Bacteria</taxon>
        <taxon>Pseudomonadati</taxon>
        <taxon>Pseudomonadota</taxon>
        <taxon>Alphaproteobacteria</taxon>
        <taxon>Hyphomicrobiales</taxon>
        <taxon>Phyllobacteriaceae</taxon>
        <taxon>Nitratireductor</taxon>
    </lineage>
</organism>
<accession>A0A084UCH6</accession>
<dbReference type="eggNOG" id="COG5402">
    <property type="taxonomic scope" value="Bacteria"/>
</dbReference>
<dbReference type="InterPro" id="IPR037049">
    <property type="entry name" value="DUF1214_C_sf"/>
</dbReference>
<evidence type="ECO:0000313" key="2">
    <source>
        <dbReference type="EMBL" id="KFB10662.1"/>
    </source>
</evidence>
<dbReference type="EMBL" id="JMQM01000001">
    <property type="protein sequence ID" value="KFB10662.1"/>
    <property type="molecule type" value="Genomic_DNA"/>
</dbReference>
<evidence type="ECO:0000259" key="1">
    <source>
        <dbReference type="Pfam" id="PF06742"/>
    </source>
</evidence>
<dbReference type="Gene3D" id="2.60.120.600">
    <property type="entry name" value="Domain of unknown function DUF1214, C-terminal domain"/>
    <property type="match status" value="1"/>
</dbReference>
<dbReference type="STRING" id="472175.EL18_01700"/>
<reference evidence="2 3" key="1">
    <citation type="submission" date="2014-05" db="EMBL/GenBank/DDBJ databases">
        <title>Draft Genome Sequence of Nitratireductor basaltis Strain UMTGB225, A Marine Bacterium Isolated from Green Barrel Tunicate.</title>
        <authorList>
            <person name="Gan H.Y."/>
        </authorList>
    </citation>
    <scope>NUCLEOTIDE SEQUENCE [LARGE SCALE GENOMIC DNA]</scope>
    <source>
        <strain evidence="2 3">UMTGB225</strain>
    </source>
</reference>
<evidence type="ECO:0000313" key="3">
    <source>
        <dbReference type="Proteomes" id="UP000053675"/>
    </source>
</evidence>
<keyword evidence="3" id="KW-1185">Reference proteome</keyword>
<dbReference type="InterPro" id="IPR012038">
    <property type="entry name" value="UCP009471"/>
</dbReference>
<dbReference type="SUPFAM" id="SSF160935">
    <property type="entry name" value="VPA0735-like"/>
    <property type="match status" value="1"/>
</dbReference>
<dbReference type="Pfam" id="PF06742">
    <property type="entry name" value="DUF1214"/>
    <property type="match status" value="1"/>
</dbReference>
<proteinExistence type="predicted"/>
<name>A0A084UCH6_9HYPH</name>
<dbReference type="Proteomes" id="UP000053675">
    <property type="component" value="Unassembled WGS sequence"/>
</dbReference>
<dbReference type="OrthoDB" id="7837485at2"/>
<protein>
    <recommendedName>
        <fullName evidence="1">DUF1214 domain-containing protein</fullName>
    </recommendedName>
</protein>
<dbReference type="InterPro" id="IPR010621">
    <property type="entry name" value="DUF1214"/>
</dbReference>
<gene>
    <name evidence="2" type="ORF">EL18_01700</name>
</gene>
<dbReference type="PATRIC" id="fig|472175.3.peg.1707"/>
<dbReference type="AlphaFoldDB" id="A0A084UCH6"/>
<comment type="caution">
    <text evidence="2">The sequence shown here is derived from an EMBL/GenBank/DDBJ whole genome shotgun (WGS) entry which is preliminary data.</text>
</comment>
<dbReference type="RefSeq" id="WP_036481751.1">
    <property type="nucleotide sequence ID" value="NZ_JMQM01000001.1"/>
</dbReference>